<keyword evidence="7" id="KW-1185">Reference proteome</keyword>
<evidence type="ECO:0000313" key="7">
    <source>
        <dbReference type="Proteomes" id="UP001241072"/>
    </source>
</evidence>
<proteinExistence type="predicted"/>
<dbReference type="Pfam" id="PF02909">
    <property type="entry name" value="TetR_C_1"/>
    <property type="match status" value="1"/>
</dbReference>
<dbReference type="InterPro" id="IPR036271">
    <property type="entry name" value="Tet_transcr_reg_TetR-rel_C_sf"/>
</dbReference>
<dbReference type="InterPro" id="IPR001647">
    <property type="entry name" value="HTH_TetR"/>
</dbReference>
<reference evidence="6 7" key="1">
    <citation type="submission" date="2023-07" db="EMBL/GenBank/DDBJ databases">
        <title>Protaetiibacter sp. nov WY-16 isolated from soil.</title>
        <authorList>
            <person name="Liu B."/>
            <person name="Wan Y."/>
        </authorList>
    </citation>
    <scope>NUCLEOTIDE SEQUENCE [LARGE SCALE GENOMIC DNA]</scope>
    <source>
        <strain evidence="6 7">WY-16</strain>
    </source>
</reference>
<evidence type="ECO:0000313" key="6">
    <source>
        <dbReference type="EMBL" id="MDO7883152.1"/>
    </source>
</evidence>
<dbReference type="Gene3D" id="1.10.10.60">
    <property type="entry name" value="Homeodomain-like"/>
    <property type="match status" value="1"/>
</dbReference>
<accession>A0ABT9BUY1</accession>
<gene>
    <name evidence="6" type="ORF">Q5716_13015</name>
</gene>
<feature type="DNA-binding region" description="H-T-H motif" evidence="4">
    <location>
        <begin position="31"/>
        <end position="50"/>
    </location>
</feature>
<dbReference type="InterPro" id="IPR004111">
    <property type="entry name" value="Repressor_TetR_C"/>
</dbReference>
<dbReference type="PROSITE" id="PS50977">
    <property type="entry name" value="HTH_TETR_2"/>
    <property type="match status" value="1"/>
</dbReference>
<dbReference type="Proteomes" id="UP001241072">
    <property type="component" value="Unassembled WGS sequence"/>
</dbReference>
<dbReference type="Pfam" id="PF00440">
    <property type="entry name" value="TetR_N"/>
    <property type="match status" value="1"/>
</dbReference>
<keyword evidence="3" id="KW-0804">Transcription</keyword>
<keyword evidence="1" id="KW-0805">Transcription regulation</keyword>
<dbReference type="PANTHER" id="PTHR30055">
    <property type="entry name" value="HTH-TYPE TRANSCRIPTIONAL REGULATOR RUTR"/>
    <property type="match status" value="1"/>
</dbReference>
<evidence type="ECO:0000256" key="1">
    <source>
        <dbReference type="ARBA" id="ARBA00023015"/>
    </source>
</evidence>
<sequence length="223" mass="23629">MVEPHRSPLNRARVLEAAIALADEAGPDALSMRSLSARLGVVPMALYKHVADKDDLVSGVIDTVVSRYPAPDAGLGWRESVRYRVHAARAALERHPWLRSGILQATRQSPAVLAHLDAVAGDLARAGFSYDLIHYGMHALGHRVWGFAPEAFSPAPGAAPAPAPDPAQLAALAAAFPHVASIAADSTARNPAGACDDDAEFDFGLELLLDAMERLHAAGWVSR</sequence>
<evidence type="ECO:0000256" key="3">
    <source>
        <dbReference type="ARBA" id="ARBA00023163"/>
    </source>
</evidence>
<dbReference type="InterPro" id="IPR050109">
    <property type="entry name" value="HTH-type_TetR-like_transc_reg"/>
</dbReference>
<organism evidence="6 7">
    <name type="scientific">Antiquaquibacter soli</name>
    <dbReference type="NCBI Taxonomy" id="3064523"/>
    <lineage>
        <taxon>Bacteria</taxon>
        <taxon>Bacillati</taxon>
        <taxon>Actinomycetota</taxon>
        <taxon>Actinomycetes</taxon>
        <taxon>Micrococcales</taxon>
        <taxon>Microbacteriaceae</taxon>
        <taxon>Antiquaquibacter</taxon>
    </lineage>
</organism>
<comment type="caution">
    <text evidence="6">The sequence shown here is derived from an EMBL/GenBank/DDBJ whole genome shotgun (WGS) entry which is preliminary data.</text>
</comment>
<dbReference type="RefSeq" id="WP_305003582.1">
    <property type="nucleotide sequence ID" value="NZ_JAUQUB010000003.1"/>
</dbReference>
<dbReference type="EMBL" id="JAUQUB010000003">
    <property type="protein sequence ID" value="MDO7883152.1"/>
    <property type="molecule type" value="Genomic_DNA"/>
</dbReference>
<evidence type="ECO:0000256" key="2">
    <source>
        <dbReference type="ARBA" id="ARBA00023125"/>
    </source>
</evidence>
<keyword evidence="2 4" id="KW-0238">DNA-binding</keyword>
<protein>
    <submittedName>
        <fullName evidence="6">TetR/AcrR family transcriptional regulator C-terminal domain-containing protein</fullName>
    </submittedName>
</protein>
<evidence type="ECO:0000256" key="4">
    <source>
        <dbReference type="PROSITE-ProRule" id="PRU00335"/>
    </source>
</evidence>
<dbReference type="SUPFAM" id="SSF48498">
    <property type="entry name" value="Tetracyclin repressor-like, C-terminal domain"/>
    <property type="match status" value="1"/>
</dbReference>
<evidence type="ECO:0000259" key="5">
    <source>
        <dbReference type="PROSITE" id="PS50977"/>
    </source>
</evidence>
<dbReference type="SUPFAM" id="SSF46689">
    <property type="entry name" value="Homeodomain-like"/>
    <property type="match status" value="1"/>
</dbReference>
<dbReference type="InterPro" id="IPR009057">
    <property type="entry name" value="Homeodomain-like_sf"/>
</dbReference>
<dbReference type="Gene3D" id="1.10.357.10">
    <property type="entry name" value="Tetracycline Repressor, domain 2"/>
    <property type="match status" value="1"/>
</dbReference>
<feature type="domain" description="HTH tetR-type" evidence="5">
    <location>
        <begin position="8"/>
        <end position="68"/>
    </location>
</feature>
<name>A0ABT9BUY1_9MICO</name>
<dbReference type="PANTHER" id="PTHR30055:SF151">
    <property type="entry name" value="TRANSCRIPTIONAL REGULATORY PROTEIN"/>
    <property type="match status" value="1"/>
</dbReference>